<accession>A0A328YAK0</accession>
<gene>
    <name evidence="9" type="ORF">CLV55_11118</name>
</gene>
<protein>
    <submittedName>
        <fullName evidence="9">Cobalt-zinc-cadmium resistance protein CzcA</fullName>
    </submittedName>
</protein>
<evidence type="ECO:0000256" key="1">
    <source>
        <dbReference type="ARBA" id="ARBA00004651"/>
    </source>
</evidence>
<feature type="transmembrane region" description="Helical" evidence="8">
    <location>
        <begin position="12"/>
        <end position="29"/>
    </location>
</feature>
<proteinExistence type="inferred from homology"/>
<keyword evidence="10" id="KW-1185">Reference proteome</keyword>
<dbReference type="Proteomes" id="UP000248840">
    <property type="component" value="Unassembled WGS sequence"/>
</dbReference>
<feature type="transmembrane region" description="Helical" evidence="8">
    <location>
        <begin position="484"/>
        <end position="507"/>
    </location>
</feature>
<sequence>MLNKIIAFSVKNKLIIGLFIISLLFYGIYQTTKLPIDAVPDITNNQVQVITIAPSFGATDIERLVTFPIEQANNNISGLKEIRSFSRFGLSLVTIVFDDETDIYWARQQVAERLQKVQTVIPSGIGTPELGPVSTGLGEIYQYVVRPKKGYEKKYNETELRTIQDWIVRRQLLGVKGVAEVSSFGGKLKQYEIAVNTNKLQSYGLTISDVFSAVAQNNQNTGGAYIEKGPTALFIRSEGLLGSIEDIENIAIKPTTSGTPLFIRDVAEVKIGYATRYGAMTYNDTGEVSGAVVMMLKGANSSDVIKNVKERVAQIQKTLPEGVVIEPFLDRTKMVNNAIGTVEHNLLEGALIVIFVLVLFLGNFRAGLLVASVIPLAMLFAVIMMNTFGVSGNLMSLGALDFGLIVDGAVIIVEAVMHQLSHSKKFKDVQQLSQQKMDNEVQASASKMMNSAVFGQIIILIVYLPIFTLQGIEGKMFKPMAQTVAFALLGAFILSLTYIPMMSALFLSKKVKHESNLSDRIMNRVEKKYQHALQKILNHPKMVLSTVLSLFVLALITLTFLGGEFIPALEEGDFAVDTKVLTGSNLKTTIESTQKAAHILKTQFPEVEKVVTKIGSGEVPTDPMPMDGSDMMVVMKDKSEWKTAETFNEMAEKMGKALEAVPGITAGFQYPVQMRFNELMTGARQDVVCKIFGENLDTLAHYAAKIGKIIPTVQGTQNLYIEPITGMPQVVITYNRNTIAQYHLSIDAVNKVINTAFAGESTGLVFEGEKRFDLVVRLNTNQRKNLEDIQNLLIPTPQGTQIPLYQLAEVNIKNGPNQIQREDAKRRIVVGFNVRGRDVQSIVTELQQKIEKQIKFPPGYYTTYGGAFENLNKAKARLMIAVPVSLLLIFILLFFAFNSVKKGLLIYSAIPLSAIGGIFFLALRGMPFSISAGVGFIALFGVAVLNGIVLISEFNQLKSEGMNDVQRIVLMGTKVRLRPVLMTAFVASLGFLPMAISNGAGAEVQRPLATVVIGGLLIATFLTLFVLPILYVTFEKGIRFPFRRKNITIGLLLIGLSSTFSLQAQKTISIDHALEMALQNNHGLKSEKLKSDYQKKMIQTAYAIAPTTISSDYGQLNSIYNDTRWGVSQTIHFPTVYTRQKKLFSEEWQQSNYTVALKEIELKREVSRIFFTLIYLSEKEKLLKKCDSLYAEFLLKSELRFKKGESNILEKTTAESQKGAIQLQLTQLIEERESTQNEFLFLLNSKERFIPESSSLKLKFVTPTEEISSETHPYLSVLNQQKRISLANTKLERAKLLPQLIFGYNNTSIIGIGADDVLYSKSNRFQSVQFGLGIPIFGGAQKSKIEASKIEEAIAQNEFDKEKLFLENQIRTTLTLYKSTLEKLDYYEKTALPNADVVMKTAGIQFINGEINYLDWVILVNQSITTKSNYIDAIHHYNQIVIQLNYLTSK</sequence>
<keyword evidence="3" id="KW-0813">Transport</keyword>
<feature type="transmembrane region" description="Helical" evidence="8">
    <location>
        <begin position="929"/>
        <end position="954"/>
    </location>
</feature>
<feature type="transmembrane region" description="Helical" evidence="8">
    <location>
        <begin position="394"/>
        <end position="417"/>
    </location>
</feature>
<keyword evidence="4" id="KW-1003">Cell membrane</keyword>
<dbReference type="GO" id="GO:0005886">
    <property type="term" value="C:plasma membrane"/>
    <property type="evidence" value="ECO:0007669"/>
    <property type="project" value="UniProtKB-SubCell"/>
</dbReference>
<feature type="transmembrane region" description="Helical" evidence="8">
    <location>
        <begin position="878"/>
        <end position="897"/>
    </location>
</feature>
<dbReference type="Gene3D" id="3.30.70.1440">
    <property type="entry name" value="Multidrug efflux transporter AcrB pore domain"/>
    <property type="match status" value="1"/>
</dbReference>
<feature type="transmembrane region" description="Helical" evidence="8">
    <location>
        <begin position="344"/>
        <end position="361"/>
    </location>
</feature>
<dbReference type="EMBL" id="QLSZ01000011">
    <property type="protein sequence ID" value="RAR70194.1"/>
    <property type="molecule type" value="Genomic_DNA"/>
</dbReference>
<dbReference type="RefSeq" id="WP_112113854.1">
    <property type="nucleotide sequence ID" value="NZ_QLSZ01000011.1"/>
</dbReference>
<dbReference type="NCBIfam" id="TIGR00914">
    <property type="entry name" value="2A0601"/>
    <property type="match status" value="1"/>
</dbReference>
<dbReference type="Pfam" id="PF00873">
    <property type="entry name" value="ACR_tran"/>
    <property type="match status" value="1"/>
</dbReference>
<dbReference type="SUPFAM" id="SSF56954">
    <property type="entry name" value="Outer membrane efflux proteins (OEP)"/>
    <property type="match status" value="1"/>
</dbReference>
<evidence type="ECO:0000256" key="8">
    <source>
        <dbReference type="SAM" id="Phobius"/>
    </source>
</evidence>
<dbReference type="PANTHER" id="PTHR32063">
    <property type="match status" value="1"/>
</dbReference>
<dbReference type="GO" id="GO:0008324">
    <property type="term" value="F:monoatomic cation transmembrane transporter activity"/>
    <property type="evidence" value="ECO:0007669"/>
    <property type="project" value="InterPro"/>
</dbReference>
<evidence type="ECO:0000313" key="9">
    <source>
        <dbReference type="EMBL" id="RAR70194.1"/>
    </source>
</evidence>
<dbReference type="GO" id="GO:0015562">
    <property type="term" value="F:efflux transmembrane transporter activity"/>
    <property type="evidence" value="ECO:0007669"/>
    <property type="project" value="InterPro"/>
</dbReference>
<feature type="transmembrane region" description="Helical" evidence="8">
    <location>
        <begin position="368"/>
        <end position="388"/>
    </location>
</feature>
<dbReference type="SUPFAM" id="SSF82866">
    <property type="entry name" value="Multidrug efflux transporter AcrB transmembrane domain"/>
    <property type="match status" value="2"/>
</dbReference>
<dbReference type="Gene3D" id="1.20.1600.10">
    <property type="entry name" value="Outer membrane efflux proteins (OEP)"/>
    <property type="match status" value="1"/>
</dbReference>
<feature type="transmembrane region" description="Helical" evidence="8">
    <location>
        <begin position="1008"/>
        <end position="1034"/>
    </location>
</feature>
<dbReference type="Gene3D" id="3.30.70.1320">
    <property type="entry name" value="Multidrug efflux transporter AcrB pore domain like"/>
    <property type="match status" value="1"/>
</dbReference>
<evidence type="ECO:0000313" key="10">
    <source>
        <dbReference type="Proteomes" id="UP000248840"/>
    </source>
</evidence>
<dbReference type="InterPro" id="IPR027463">
    <property type="entry name" value="AcrB_DN_DC_subdom"/>
</dbReference>
<evidence type="ECO:0000256" key="5">
    <source>
        <dbReference type="ARBA" id="ARBA00022692"/>
    </source>
</evidence>
<evidence type="ECO:0000256" key="4">
    <source>
        <dbReference type="ARBA" id="ARBA00022475"/>
    </source>
</evidence>
<comment type="caution">
    <text evidence="9">The sequence shown here is derived from an EMBL/GenBank/DDBJ whole genome shotgun (WGS) entry which is preliminary data.</text>
</comment>
<feature type="transmembrane region" description="Helical" evidence="8">
    <location>
        <begin position="975"/>
        <end position="996"/>
    </location>
</feature>
<feature type="transmembrane region" description="Helical" evidence="8">
    <location>
        <begin position="1046"/>
        <end position="1064"/>
    </location>
</feature>
<comment type="similarity">
    <text evidence="2">Belongs to the resistance-nodulation-cell division (RND) (TC 2.A.6) family.</text>
</comment>
<name>A0A328YAK0_9FLAO</name>
<evidence type="ECO:0000256" key="6">
    <source>
        <dbReference type="ARBA" id="ARBA00022989"/>
    </source>
</evidence>
<reference evidence="9 10" key="1">
    <citation type="submission" date="2018-06" db="EMBL/GenBank/DDBJ databases">
        <title>Genomic Encyclopedia of Archaeal and Bacterial Type Strains, Phase II (KMG-II): from individual species to whole genera.</title>
        <authorList>
            <person name="Goeker M."/>
        </authorList>
    </citation>
    <scope>NUCLEOTIDE SEQUENCE [LARGE SCALE GENOMIC DNA]</scope>
    <source>
        <strain evidence="9 10">DSM 25663</strain>
    </source>
</reference>
<keyword evidence="6 8" id="KW-1133">Transmembrane helix</keyword>
<dbReference type="Gene3D" id="3.30.2090.10">
    <property type="entry name" value="Multidrug efflux transporter AcrB TolC docking domain, DN and DC subdomains"/>
    <property type="match status" value="2"/>
</dbReference>
<comment type="subcellular location">
    <subcellularLocation>
        <location evidence="1">Cell membrane</location>
        <topology evidence="1">Multi-pass membrane protein</topology>
    </subcellularLocation>
</comment>
<keyword evidence="5 8" id="KW-0812">Transmembrane</keyword>
<evidence type="ECO:0000256" key="7">
    <source>
        <dbReference type="ARBA" id="ARBA00023136"/>
    </source>
</evidence>
<organism evidence="9 10">
    <name type="scientific">Flavobacterium aciduliphilum</name>
    <dbReference type="NCBI Taxonomy" id="1101402"/>
    <lineage>
        <taxon>Bacteria</taxon>
        <taxon>Pseudomonadati</taxon>
        <taxon>Bacteroidota</taxon>
        <taxon>Flavobacteriia</taxon>
        <taxon>Flavobacteriales</taxon>
        <taxon>Flavobacteriaceae</taxon>
        <taxon>Flavobacterium</taxon>
    </lineage>
</organism>
<dbReference type="SUPFAM" id="SSF82714">
    <property type="entry name" value="Multidrug efflux transporter AcrB TolC docking domain, DN and DC subdomains"/>
    <property type="match status" value="2"/>
</dbReference>
<dbReference type="InterPro" id="IPR001036">
    <property type="entry name" value="Acrflvin-R"/>
</dbReference>
<dbReference type="PANTHER" id="PTHR32063:SF24">
    <property type="entry name" value="CATION EFFLUX SYSTEM (ACRB_ACRD_ACRF FAMILY)"/>
    <property type="match status" value="1"/>
</dbReference>
<evidence type="ECO:0000256" key="2">
    <source>
        <dbReference type="ARBA" id="ARBA00010942"/>
    </source>
</evidence>
<dbReference type="Gene3D" id="3.30.70.1430">
    <property type="entry name" value="Multidrug efflux transporter AcrB pore domain"/>
    <property type="match status" value="2"/>
</dbReference>
<dbReference type="PRINTS" id="PR00702">
    <property type="entry name" value="ACRIFLAVINRP"/>
</dbReference>
<dbReference type="Gene3D" id="1.20.1640.10">
    <property type="entry name" value="Multidrug efflux transporter AcrB transmembrane domain"/>
    <property type="match status" value="2"/>
</dbReference>
<feature type="transmembrane region" description="Helical" evidence="8">
    <location>
        <begin position="904"/>
        <end position="923"/>
    </location>
</feature>
<keyword evidence="7 8" id="KW-0472">Membrane</keyword>
<feature type="transmembrane region" description="Helical" evidence="8">
    <location>
        <begin position="542"/>
        <end position="561"/>
    </location>
</feature>
<evidence type="ECO:0000256" key="3">
    <source>
        <dbReference type="ARBA" id="ARBA00022448"/>
    </source>
</evidence>
<dbReference type="InterPro" id="IPR004763">
    <property type="entry name" value="CusA-like"/>
</dbReference>
<dbReference type="OrthoDB" id="9758757at2"/>
<dbReference type="SUPFAM" id="SSF82693">
    <property type="entry name" value="Multidrug efflux transporter AcrB pore domain, PN1, PN2, PC1 and PC2 subdomains"/>
    <property type="match status" value="3"/>
</dbReference>
<dbReference type="GO" id="GO:0042910">
    <property type="term" value="F:xenobiotic transmembrane transporter activity"/>
    <property type="evidence" value="ECO:0007669"/>
    <property type="project" value="TreeGrafter"/>
</dbReference>
<feature type="transmembrane region" description="Helical" evidence="8">
    <location>
        <begin position="452"/>
        <end position="472"/>
    </location>
</feature>